<evidence type="ECO:0000256" key="2">
    <source>
        <dbReference type="SAM" id="SignalP"/>
    </source>
</evidence>
<feature type="region of interest" description="Disordered" evidence="1">
    <location>
        <begin position="27"/>
        <end position="46"/>
    </location>
</feature>
<evidence type="ECO:0000256" key="1">
    <source>
        <dbReference type="SAM" id="MobiDB-lite"/>
    </source>
</evidence>
<feature type="signal peptide" evidence="2">
    <location>
        <begin position="1"/>
        <end position="15"/>
    </location>
</feature>
<feature type="chain" id="PRO_5012926703" evidence="2">
    <location>
        <begin position="16"/>
        <end position="109"/>
    </location>
</feature>
<reference evidence="3 4" key="1">
    <citation type="submission" date="2014-04" db="EMBL/GenBank/DDBJ databases">
        <title>Evolutionary Origins and Diversification of the Mycorrhizal Mutualists.</title>
        <authorList>
            <consortium name="DOE Joint Genome Institute"/>
            <consortium name="Mycorrhizal Genomics Consortium"/>
            <person name="Kohler A."/>
            <person name="Kuo A."/>
            <person name="Nagy L.G."/>
            <person name="Floudas D."/>
            <person name="Copeland A."/>
            <person name="Barry K.W."/>
            <person name="Cichocki N."/>
            <person name="Veneault-Fourrey C."/>
            <person name="LaButti K."/>
            <person name="Lindquist E.A."/>
            <person name="Lipzen A."/>
            <person name="Lundell T."/>
            <person name="Morin E."/>
            <person name="Murat C."/>
            <person name="Riley R."/>
            <person name="Ohm R."/>
            <person name="Sun H."/>
            <person name="Tunlid A."/>
            <person name="Henrissat B."/>
            <person name="Grigoriev I.V."/>
            <person name="Hibbett D.S."/>
            <person name="Martin F."/>
        </authorList>
    </citation>
    <scope>NUCLEOTIDE SEQUENCE [LARGE SCALE GENOMIC DNA]</scope>
    <source>
        <strain evidence="3 4">Koide BX008</strain>
    </source>
</reference>
<sequence>MAVMIVGVIPHLSQAAAVAQEVFPIEPDKATGRPANPDNPSQSAKDACTWDITGISIYPVPSSDLQASSRVSTQIQHKLRPILTPTNKLSVLNARIASLGSFQSENISQ</sequence>
<keyword evidence="2" id="KW-0732">Signal</keyword>
<dbReference type="HOGENOM" id="CLU_2183260_0_0_1"/>
<organism evidence="3 4">
    <name type="scientific">Amanita muscaria (strain Koide BX008)</name>
    <dbReference type="NCBI Taxonomy" id="946122"/>
    <lineage>
        <taxon>Eukaryota</taxon>
        <taxon>Fungi</taxon>
        <taxon>Dikarya</taxon>
        <taxon>Basidiomycota</taxon>
        <taxon>Agaricomycotina</taxon>
        <taxon>Agaricomycetes</taxon>
        <taxon>Agaricomycetidae</taxon>
        <taxon>Agaricales</taxon>
        <taxon>Pluteineae</taxon>
        <taxon>Amanitaceae</taxon>
        <taxon>Amanita</taxon>
    </lineage>
</organism>
<protein>
    <submittedName>
        <fullName evidence="3">Uncharacterized protein</fullName>
    </submittedName>
</protein>
<dbReference type="EMBL" id="KN818242">
    <property type="protein sequence ID" value="KIL65375.1"/>
    <property type="molecule type" value="Genomic_DNA"/>
</dbReference>
<accession>A0A0C2SQ35</accession>
<gene>
    <name evidence="3" type="ORF">M378DRAFT_178355</name>
</gene>
<dbReference type="Proteomes" id="UP000054549">
    <property type="component" value="Unassembled WGS sequence"/>
</dbReference>
<proteinExistence type="predicted"/>
<evidence type="ECO:0000313" key="4">
    <source>
        <dbReference type="Proteomes" id="UP000054549"/>
    </source>
</evidence>
<keyword evidence="4" id="KW-1185">Reference proteome</keyword>
<dbReference type="InParanoid" id="A0A0C2SQ35"/>
<name>A0A0C2SQ35_AMAMK</name>
<evidence type="ECO:0000313" key="3">
    <source>
        <dbReference type="EMBL" id="KIL65375.1"/>
    </source>
</evidence>
<dbReference type="AlphaFoldDB" id="A0A0C2SQ35"/>